<accession>A0A9J6GW87</accession>
<evidence type="ECO:0000313" key="2">
    <source>
        <dbReference type="Proteomes" id="UP000821853"/>
    </source>
</evidence>
<dbReference type="AlphaFoldDB" id="A0A9J6GW87"/>
<comment type="caution">
    <text evidence="1">The sequence shown here is derived from an EMBL/GenBank/DDBJ whole genome shotgun (WGS) entry which is preliminary data.</text>
</comment>
<sequence>MTKLFAKKRATLISLHTRIQNRFVIFNINARSILDKSDDLESALTVYDPDVTAVTETWLSDRITD</sequence>
<dbReference type="VEuPathDB" id="VectorBase:HLOH_060501"/>
<dbReference type="OrthoDB" id="6340572at2759"/>
<keyword evidence="2" id="KW-1185">Reference proteome</keyword>
<name>A0A9J6GW87_HAELO</name>
<gene>
    <name evidence="1" type="ORF">HPB48_002663</name>
</gene>
<reference evidence="1 2" key="1">
    <citation type="journal article" date="2020" name="Cell">
        <title>Large-Scale Comparative Analyses of Tick Genomes Elucidate Their Genetic Diversity and Vector Capacities.</title>
        <authorList>
            <consortium name="Tick Genome and Microbiome Consortium (TIGMIC)"/>
            <person name="Jia N."/>
            <person name="Wang J."/>
            <person name="Shi W."/>
            <person name="Du L."/>
            <person name="Sun Y."/>
            <person name="Zhan W."/>
            <person name="Jiang J.F."/>
            <person name="Wang Q."/>
            <person name="Zhang B."/>
            <person name="Ji P."/>
            <person name="Bell-Sakyi L."/>
            <person name="Cui X.M."/>
            <person name="Yuan T.T."/>
            <person name="Jiang B.G."/>
            <person name="Yang W.F."/>
            <person name="Lam T.T."/>
            <person name="Chang Q.C."/>
            <person name="Ding S.J."/>
            <person name="Wang X.J."/>
            <person name="Zhu J.G."/>
            <person name="Ruan X.D."/>
            <person name="Zhao L."/>
            <person name="Wei J.T."/>
            <person name="Ye R.Z."/>
            <person name="Que T.C."/>
            <person name="Du C.H."/>
            <person name="Zhou Y.H."/>
            <person name="Cheng J.X."/>
            <person name="Dai P.F."/>
            <person name="Guo W.B."/>
            <person name="Han X.H."/>
            <person name="Huang E.J."/>
            <person name="Li L.F."/>
            <person name="Wei W."/>
            <person name="Gao Y.C."/>
            <person name="Liu J.Z."/>
            <person name="Shao H.Z."/>
            <person name="Wang X."/>
            <person name="Wang C.C."/>
            <person name="Yang T.C."/>
            <person name="Huo Q.B."/>
            <person name="Li W."/>
            <person name="Chen H.Y."/>
            <person name="Chen S.E."/>
            <person name="Zhou L.G."/>
            <person name="Ni X.B."/>
            <person name="Tian J.H."/>
            <person name="Sheng Y."/>
            <person name="Liu T."/>
            <person name="Pan Y.S."/>
            <person name="Xia L.Y."/>
            <person name="Li J."/>
            <person name="Zhao F."/>
            <person name="Cao W.C."/>
        </authorList>
    </citation>
    <scope>NUCLEOTIDE SEQUENCE [LARGE SCALE GENOMIC DNA]</scope>
    <source>
        <strain evidence="1">HaeL-2018</strain>
    </source>
</reference>
<dbReference type="EMBL" id="JABSTR010000009">
    <property type="protein sequence ID" value="KAH9379153.1"/>
    <property type="molecule type" value="Genomic_DNA"/>
</dbReference>
<organism evidence="1 2">
    <name type="scientific">Haemaphysalis longicornis</name>
    <name type="common">Bush tick</name>
    <dbReference type="NCBI Taxonomy" id="44386"/>
    <lineage>
        <taxon>Eukaryota</taxon>
        <taxon>Metazoa</taxon>
        <taxon>Ecdysozoa</taxon>
        <taxon>Arthropoda</taxon>
        <taxon>Chelicerata</taxon>
        <taxon>Arachnida</taxon>
        <taxon>Acari</taxon>
        <taxon>Parasitiformes</taxon>
        <taxon>Ixodida</taxon>
        <taxon>Ixodoidea</taxon>
        <taxon>Ixodidae</taxon>
        <taxon>Haemaphysalinae</taxon>
        <taxon>Haemaphysalis</taxon>
    </lineage>
</organism>
<dbReference type="Proteomes" id="UP000821853">
    <property type="component" value="Unassembled WGS sequence"/>
</dbReference>
<protein>
    <submittedName>
        <fullName evidence="1">Uncharacterized protein</fullName>
    </submittedName>
</protein>
<proteinExistence type="predicted"/>
<evidence type="ECO:0000313" key="1">
    <source>
        <dbReference type="EMBL" id="KAH9379153.1"/>
    </source>
</evidence>